<gene>
    <name evidence="1" type="ORF">NZ47_11360</name>
</gene>
<proteinExistence type="predicted"/>
<comment type="caution">
    <text evidence="1">The sequence shown here is derived from an EMBL/GenBank/DDBJ whole genome shotgun (WGS) entry which is preliminary data.</text>
</comment>
<keyword evidence="2" id="KW-1185">Reference proteome</keyword>
<dbReference type="RefSeq" id="WP_039210782.1">
    <property type="nucleotide sequence ID" value="NZ_JSCE01000210.1"/>
</dbReference>
<organism evidence="1 2">
    <name type="scientific">Anaerovibrio lipolyticus</name>
    <dbReference type="NCBI Taxonomy" id="82374"/>
    <lineage>
        <taxon>Bacteria</taxon>
        <taxon>Bacillati</taxon>
        <taxon>Bacillota</taxon>
        <taxon>Negativicutes</taxon>
        <taxon>Selenomonadales</taxon>
        <taxon>Selenomonadaceae</taxon>
        <taxon>Anaerovibrio</taxon>
    </lineage>
</organism>
<dbReference type="SUPFAM" id="SSF53335">
    <property type="entry name" value="S-adenosyl-L-methionine-dependent methyltransferases"/>
    <property type="match status" value="1"/>
</dbReference>
<evidence type="ECO:0000313" key="2">
    <source>
        <dbReference type="Proteomes" id="UP000030993"/>
    </source>
</evidence>
<dbReference type="Proteomes" id="UP000030993">
    <property type="component" value="Unassembled WGS sequence"/>
</dbReference>
<dbReference type="EMBL" id="JSCE01000210">
    <property type="protein sequence ID" value="KHM51276.1"/>
    <property type="molecule type" value="Genomic_DNA"/>
</dbReference>
<sequence length="220" mass="26045">MKILIWGTGKISARYLKYGFFSAHDIVGFIDTFKKEPVFEGYSVYLPSQIGRLSYDCLVICVLKSNEAILNSCIKEGVDLKKVIFINAEAGFGEVAREHVEKLPNDEYFKELFPVMYMNHKEHRDQQGYMQENFSRNKFTDDALIKYVGDSHVVAWIPVELLFSERAEDNVLDNYTEEWKAQNREWENHPLVCFKPYESLYRFLMRGEKFPSLYCQWWQR</sequence>
<evidence type="ECO:0000313" key="1">
    <source>
        <dbReference type="EMBL" id="KHM51276.1"/>
    </source>
</evidence>
<reference evidence="1 2" key="1">
    <citation type="journal article" date="2013" name="PLoS ONE">
        <title>Identification and characterization of three novel lipases belonging to families II and V from Anaerovibrio lipolyticus 5ST.</title>
        <authorList>
            <person name="Prive F."/>
            <person name="Kaderbhai N.N."/>
            <person name="Girdwood S."/>
            <person name="Worgan H.J."/>
            <person name="Pinloche E."/>
            <person name="Scollan N.D."/>
            <person name="Huws S.A."/>
            <person name="Newbold C.J."/>
        </authorList>
    </citation>
    <scope>NUCLEOTIDE SEQUENCE [LARGE SCALE GENOMIC DNA]</scope>
    <source>
        <strain evidence="1 2">5S</strain>
    </source>
</reference>
<protein>
    <submittedName>
        <fullName evidence="1">Uncharacterized protein</fullName>
    </submittedName>
</protein>
<name>A0A0B2JXC4_9FIRM</name>
<dbReference type="Gene3D" id="3.40.50.720">
    <property type="entry name" value="NAD(P)-binding Rossmann-like Domain"/>
    <property type="match status" value="1"/>
</dbReference>
<dbReference type="AlphaFoldDB" id="A0A0B2JXC4"/>
<dbReference type="InterPro" id="IPR029063">
    <property type="entry name" value="SAM-dependent_MTases_sf"/>
</dbReference>
<feature type="non-terminal residue" evidence="1">
    <location>
        <position position="220"/>
    </location>
</feature>
<accession>A0A0B2JXC4</accession>